<gene>
    <name evidence="2" type="ORF">M153_6900011662</name>
</gene>
<accession>A0A0R0M0F4</accession>
<comment type="caution">
    <text evidence="2">The sequence shown here is derived from an EMBL/GenBank/DDBJ whole genome shotgun (WGS) entry which is preliminary data.</text>
</comment>
<evidence type="ECO:0000313" key="3">
    <source>
        <dbReference type="Proteomes" id="UP000051530"/>
    </source>
</evidence>
<dbReference type="VEuPathDB" id="MicrosporidiaDB:M153_6900011662"/>
<organism evidence="2 3">
    <name type="scientific">Pseudoloma neurophilia</name>
    <dbReference type="NCBI Taxonomy" id="146866"/>
    <lineage>
        <taxon>Eukaryota</taxon>
        <taxon>Fungi</taxon>
        <taxon>Fungi incertae sedis</taxon>
        <taxon>Microsporidia</taxon>
        <taxon>Pseudoloma</taxon>
    </lineage>
</organism>
<proteinExistence type="predicted"/>
<evidence type="ECO:0000256" key="1">
    <source>
        <dbReference type="SAM" id="Phobius"/>
    </source>
</evidence>
<evidence type="ECO:0000313" key="2">
    <source>
        <dbReference type="EMBL" id="KRH95001.1"/>
    </source>
</evidence>
<sequence length="262" mass="30029">MKDTMLASQSTVPFEECRTGNNFQNATCTIFCGRKEKALECECCWTSNGINKCSNETVSPEEIKKVTKDFAKTNFKEKIMIGTCPHNPGYYSEYKCSIKDSDDHINGNSVCFPLEVEKNYKDFKHNSFDSKLMFDFFNTEPSDRTGQTGTQNHTKPHEQILYGINGTKMWTNRSLEEYQKMIDEYRASSKMRVPISHVEGFTLIHEDEITYPKMLIGLSLLGVGIGLIYLAYRGLKNRAKKYREADDLIELIVSEELPTIEN</sequence>
<dbReference type="EMBL" id="LGUB01000011">
    <property type="protein sequence ID" value="KRH95001.1"/>
    <property type="molecule type" value="Genomic_DNA"/>
</dbReference>
<dbReference type="AlphaFoldDB" id="A0A0R0M0F4"/>
<reference evidence="2 3" key="1">
    <citation type="submission" date="2015-07" db="EMBL/GenBank/DDBJ databases">
        <title>The genome of Pseudoloma neurophilia, a relevant intracellular parasite of the zebrafish.</title>
        <authorList>
            <person name="Ndikumana S."/>
            <person name="Pelin A."/>
            <person name="Sanders J."/>
            <person name="Corradi N."/>
        </authorList>
    </citation>
    <scope>NUCLEOTIDE SEQUENCE [LARGE SCALE GENOMIC DNA]</scope>
    <source>
        <strain evidence="2 3">MK1</strain>
    </source>
</reference>
<keyword evidence="1" id="KW-0812">Transmembrane</keyword>
<name>A0A0R0M0F4_9MICR</name>
<feature type="transmembrane region" description="Helical" evidence="1">
    <location>
        <begin position="214"/>
        <end position="232"/>
    </location>
</feature>
<dbReference type="Proteomes" id="UP000051530">
    <property type="component" value="Unassembled WGS sequence"/>
</dbReference>
<protein>
    <submittedName>
        <fullName evidence="2">Uncharacterized protein</fullName>
    </submittedName>
</protein>
<keyword evidence="1" id="KW-1133">Transmembrane helix</keyword>
<keyword evidence="3" id="KW-1185">Reference proteome</keyword>
<keyword evidence="1" id="KW-0472">Membrane</keyword>